<comment type="caution">
    <text evidence="1">The sequence shown here is derived from an EMBL/GenBank/DDBJ whole genome shotgun (WGS) entry which is preliminary data.</text>
</comment>
<evidence type="ECO:0000313" key="2">
    <source>
        <dbReference type="Proteomes" id="UP000262195"/>
    </source>
</evidence>
<gene>
    <name evidence="1" type="ORF">DIW15_04880</name>
</gene>
<dbReference type="Proteomes" id="UP000262195">
    <property type="component" value="Unassembled WGS sequence"/>
</dbReference>
<dbReference type="SUPFAM" id="SSF52833">
    <property type="entry name" value="Thioredoxin-like"/>
    <property type="match status" value="1"/>
</dbReference>
<dbReference type="Pfam" id="PF20207">
    <property type="entry name" value="DUF6568"/>
    <property type="match status" value="1"/>
</dbReference>
<dbReference type="AlphaFoldDB" id="A0A3D4S6B6"/>
<dbReference type="Gene3D" id="3.40.30.10">
    <property type="entry name" value="Glutaredoxin"/>
    <property type="match status" value="1"/>
</dbReference>
<reference evidence="1 2" key="1">
    <citation type="journal article" date="2018" name="Nat. Biotechnol.">
        <title>A standardized bacterial taxonomy based on genome phylogeny substantially revises the tree of life.</title>
        <authorList>
            <person name="Parks D.H."/>
            <person name="Chuvochina M."/>
            <person name="Waite D.W."/>
            <person name="Rinke C."/>
            <person name="Skarshewski A."/>
            <person name="Chaumeil P.A."/>
            <person name="Hugenholtz P."/>
        </authorList>
    </citation>
    <scope>NUCLEOTIDE SEQUENCE [LARGE SCALE GENOMIC DNA]</scope>
    <source>
        <strain evidence="1">UBA11306</strain>
    </source>
</reference>
<dbReference type="CDD" id="cd02947">
    <property type="entry name" value="TRX_family"/>
    <property type="match status" value="1"/>
</dbReference>
<name>A0A3D4S6B6_9ENTE</name>
<dbReference type="InterPro" id="IPR046698">
    <property type="entry name" value="PedC-like"/>
</dbReference>
<organism evidence="1 2">
    <name type="scientific">Bavariicoccus seileri</name>
    <dbReference type="NCBI Taxonomy" id="549685"/>
    <lineage>
        <taxon>Bacteria</taxon>
        <taxon>Bacillati</taxon>
        <taxon>Bacillota</taxon>
        <taxon>Bacilli</taxon>
        <taxon>Lactobacillales</taxon>
        <taxon>Enterococcaceae</taxon>
        <taxon>Bavariicoccus</taxon>
    </lineage>
</organism>
<dbReference type="EMBL" id="DQHO01000031">
    <property type="protein sequence ID" value="HCS94022.1"/>
    <property type="molecule type" value="Genomic_DNA"/>
</dbReference>
<evidence type="ECO:0000313" key="1">
    <source>
        <dbReference type="EMBL" id="HCS94022.1"/>
    </source>
</evidence>
<dbReference type="InterPro" id="IPR036249">
    <property type="entry name" value="Thioredoxin-like_sf"/>
</dbReference>
<sequence>MTTETEQFDKDTQQFDEITVGKAQEMIDTLDRVIIFVGRKTCPFCRLFASKLSPIAKESEEPIYYLNSEAKNDLEAIKVFRDKYDIPTVPGFLVKKNDEITVKCDSSLPVAKIKELIA</sequence>
<dbReference type="STRING" id="1121105.GCA_000421665_00576"/>
<protein>
    <submittedName>
        <fullName evidence="1">Thiol reductase thioredoxin</fullName>
    </submittedName>
</protein>
<accession>A0A3D4S6B6</accession>
<proteinExistence type="predicted"/>